<dbReference type="HAMAP" id="MF_00081">
    <property type="entry name" value="HrcA"/>
    <property type="match status" value="1"/>
</dbReference>
<evidence type="ECO:0000259" key="7">
    <source>
        <dbReference type="Pfam" id="PF03444"/>
    </source>
</evidence>
<dbReference type="Gene3D" id="1.10.10.10">
    <property type="entry name" value="Winged helix-like DNA-binding domain superfamily/Winged helix DNA-binding domain"/>
    <property type="match status" value="1"/>
</dbReference>
<dbReference type="Proteomes" id="UP001623592">
    <property type="component" value="Unassembled WGS sequence"/>
</dbReference>
<feature type="domain" description="Heat-inducible transcription repressor HrcA C-terminal" evidence="6">
    <location>
        <begin position="106"/>
        <end position="323"/>
    </location>
</feature>
<dbReference type="Pfam" id="PF01628">
    <property type="entry name" value="HrcA"/>
    <property type="match status" value="1"/>
</dbReference>
<reference evidence="8 9" key="1">
    <citation type="submission" date="2024-11" db="EMBL/GenBank/DDBJ databases">
        <authorList>
            <person name="Heng Y.C."/>
            <person name="Lim A.C.H."/>
            <person name="Lee J.K.Y."/>
            <person name="Kittelmann S."/>
        </authorList>
    </citation>
    <scope>NUCLEOTIDE SEQUENCE [LARGE SCALE GENOMIC DNA]</scope>
    <source>
        <strain evidence="8 9">WILCCON 0114</strain>
    </source>
</reference>
<keyword evidence="3 5" id="KW-0346">Stress response</keyword>
<dbReference type="PANTHER" id="PTHR34824:SF1">
    <property type="entry name" value="HEAT-INDUCIBLE TRANSCRIPTION REPRESSOR HRCA"/>
    <property type="match status" value="1"/>
</dbReference>
<dbReference type="SUPFAM" id="SSF46785">
    <property type="entry name" value="Winged helix' DNA-binding domain"/>
    <property type="match status" value="1"/>
</dbReference>
<dbReference type="PANTHER" id="PTHR34824">
    <property type="entry name" value="HEAT-INDUCIBLE TRANSCRIPTION REPRESSOR HRCA"/>
    <property type="match status" value="1"/>
</dbReference>
<evidence type="ECO:0000256" key="1">
    <source>
        <dbReference type="ARBA" id="ARBA00022491"/>
    </source>
</evidence>
<dbReference type="PIRSF" id="PIRSF005485">
    <property type="entry name" value="HrcA"/>
    <property type="match status" value="1"/>
</dbReference>
<dbReference type="SUPFAM" id="SSF55781">
    <property type="entry name" value="GAF domain-like"/>
    <property type="match status" value="1"/>
</dbReference>
<dbReference type="EMBL" id="JBJIAA010000009">
    <property type="protein sequence ID" value="MFL0251194.1"/>
    <property type="molecule type" value="Genomic_DNA"/>
</dbReference>
<accession>A0ABW8TFB4</accession>
<evidence type="ECO:0000256" key="4">
    <source>
        <dbReference type="ARBA" id="ARBA00023163"/>
    </source>
</evidence>
<dbReference type="InterPro" id="IPR036388">
    <property type="entry name" value="WH-like_DNA-bd_sf"/>
</dbReference>
<protein>
    <recommendedName>
        <fullName evidence="5">Heat-inducible transcription repressor HrcA</fullName>
    </recommendedName>
</protein>
<keyword evidence="1 5" id="KW-0678">Repressor</keyword>
<sequence>MEMEERKLKILQAIINDYISTGEPVGSRTIAKKYDLGISSATIRNEMADLEDMGYIEQLHTSSGRKPSDKGYRLYVDKLMKVPRISPEEEMIIKAKIIDEALFEVDKIIKQAMSLISDMTKLTCIVKASSADKSYIKSIQLINVSSNSVLCVIITDNGFIKDSIIRISKSVSDENLMKMTALINERIKGLTIEEINLEVINNLKNDLRGYEDIFSSIITNIYTILKQSDSSRVYMEGTTNIFNYPEFRDIEKVRDFLSLVGNNEIIKNLFGASDGFTISIGNENNVFEAKECSIISSVYGVNGRPFGSIGVIGPTRIPYSNVIRVIKEVVDQINDNLTRLYDNDE</sequence>
<feature type="domain" description="Winged helix-turn-helix transcription repressor HrcA DNA-binding" evidence="7">
    <location>
        <begin position="8"/>
        <end position="72"/>
    </location>
</feature>
<keyword evidence="4 5" id="KW-0804">Transcription</keyword>
<dbReference type="Pfam" id="PF03444">
    <property type="entry name" value="WHD_HrcA"/>
    <property type="match status" value="1"/>
</dbReference>
<dbReference type="InterPro" id="IPR002571">
    <property type="entry name" value="HrcA"/>
</dbReference>
<comment type="caution">
    <text evidence="8">The sequence shown here is derived from an EMBL/GenBank/DDBJ whole genome shotgun (WGS) entry which is preliminary data.</text>
</comment>
<evidence type="ECO:0000313" key="9">
    <source>
        <dbReference type="Proteomes" id="UP001623592"/>
    </source>
</evidence>
<organism evidence="8 9">
    <name type="scientific">Clostridium neuense</name>
    <dbReference type="NCBI Taxonomy" id="1728934"/>
    <lineage>
        <taxon>Bacteria</taxon>
        <taxon>Bacillati</taxon>
        <taxon>Bacillota</taxon>
        <taxon>Clostridia</taxon>
        <taxon>Eubacteriales</taxon>
        <taxon>Clostridiaceae</taxon>
        <taxon>Clostridium</taxon>
    </lineage>
</organism>
<dbReference type="NCBIfam" id="TIGR00331">
    <property type="entry name" value="hrcA"/>
    <property type="match status" value="1"/>
</dbReference>
<comment type="function">
    <text evidence="5">Negative regulator of class I heat shock genes (grpE-dnaK-dnaJ and groELS operons). Prevents heat-shock induction of these operons.</text>
</comment>
<dbReference type="InterPro" id="IPR036390">
    <property type="entry name" value="WH_DNA-bd_sf"/>
</dbReference>
<proteinExistence type="inferred from homology"/>
<dbReference type="InterPro" id="IPR029016">
    <property type="entry name" value="GAF-like_dom_sf"/>
</dbReference>
<dbReference type="RefSeq" id="WP_406787848.1">
    <property type="nucleotide sequence ID" value="NZ_JBJIAA010000009.1"/>
</dbReference>
<dbReference type="Gene3D" id="3.30.390.60">
    <property type="entry name" value="Heat-inducible transcription repressor hrca homolog, domain 3"/>
    <property type="match status" value="1"/>
</dbReference>
<evidence type="ECO:0000256" key="3">
    <source>
        <dbReference type="ARBA" id="ARBA00023016"/>
    </source>
</evidence>
<name>A0ABW8TFB4_9CLOT</name>
<evidence type="ECO:0000313" key="8">
    <source>
        <dbReference type="EMBL" id="MFL0251194.1"/>
    </source>
</evidence>
<gene>
    <name evidence="5 8" type="primary">hrcA</name>
    <name evidence="8" type="ORF">ACJDT4_12230</name>
</gene>
<keyword evidence="2 5" id="KW-0805">Transcription regulation</keyword>
<evidence type="ECO:0000256" key="5">
    <source>
        <dbReference type="HAMAP-Rule" id="MF_00081"/>
    </source>
</evidence>
<dbReference type="Gene3D" id="3.30.450.40">
    <property type="match status" value="1"/>
</dbReference>
<comment type="similarity">
    <text evidence="5">Belongs to the HrcA family.</text>
</comment>
<evidence type="ECO:0000259" key="6">
    <source>
        <dbReference type="Pfam" id="PF01628"/>
    </source>
</evidence>
<dbReference type="InterPro" id="IPR005104">
    <property type="entry name" value="WHTH_HrcA_DNA-bd"/>
</dbReference>
<keyword evidence="9" id="KW-1185">Reference proteome</keyword>
<evidence type="ECO:0000256" key="2">
    <source>
        <dbReference type="ARBA" id="ARBA00023015"/>
    </source>
</evidence>
<dbReference type="InterPro" id="IPR021153">
    <property type="entry name" value="HrcA_C"/>
</dbReference>
<dbReference type="InterPro" id="IPR023120">
    <property type="entry name" value="WHTH_transcript_rep_HrcA_IDD"/>
</dbReference>